<dbReference type="Gene3D" id="1.20.120.1630">
    <property type="match status" value="1"/>
</dbReference>
<keyword evidence="3 5" id="KW-1133">Transmembrane helix</keyword>
<dbReference type="InterPro" id="IPR007318">
    <property type="entry name" value="Phopholipid_MeTrfase"/>
</dbReference>
<accession>A0AAU2VGB3</accession>
<evidence type="ECO:0000256" key="3">
    <source>
        <dbReference type="ARBA" id="ARBA00022989"/>
    </source>
</evidence>
<protein>
    <submittedName>
        <fullName evidence="6">Isoprenylcysteine carboxylmethyltransferase family protein</fullName>
    </submittedName>
</protein>
<feature type="transmembrane region" description="Helical" evidence="5">
    <location>
        <begin position="85"/>
        <end position="103"/>
    </location>
</feature>
<name>A0AAU2VGB3_9ACTN</name>
<dbReference type="EMBL" id="CP108318">
    <property type="protein sequence ID" value="WTW66104.1"/>
    <property type="molecule type" value="Genomic_DNA"/>
</dbReference>
<feature type="transmembrane region" description="Helical" evidence="5">
    <location>
        <begin position="47"/>
        <end position="73"/>
    </location>
</feature>
<evidence type="ECO:0000256" key="4">
    <source>
        <dbReference type="ARBA" id="ARBA00023136"/>
    </source>
</evidence>
<evidence type="ECO:0000256" key="2">
    <source>
        <dbReference type="ARBA" id="ARBA00022692"/>
    </source>
</evidence>
<evidence type="ECO:0000256" key="1">
    <source>
        <dbReference type="ARBA" id="ARBA00004127"/>
    </source>
</evidence>
<evidence type="ECO:0000313" key="6">
    <source>
        <dbReference type="EMBL" id="WTW66104.1"/>
    </source>
</evidence>
<dbReference type="AlphaFoldDB" id="A0AAU2VGB3"/>
<comment type="subcellular location">
    <subcellularLocation>
        <location evidence="1">Endomembrane system</location>
        <topology evidence="1">Multi-pass membrane protein</topology>
    </subcellularLocation>
</comment>
<evidence type="ECO:0000256" key="5">
    <source>
        <dbReference type="SAM" id="Phobius"/>
    </source>
</evidence>
<organism evidence="6">
    <name type="scientific">Streptomyces sp. NBC_00003</name>
    <dbReference type="NCBI Taxonomy" id="2903608"/>
    <lineage>
        <taxon>Bacteria</taxon>
        <taxon>Bacillati</taxon>
        <taxon>Actinomycetota</taxon>
        <taxon>Actinomycetes</taxon>
        <taxon>Kitasatosporales</taxon>
        <taxon>Streptomycetaceae</taxon>
        <taxon>Streptomyces</taxon>
    </lineage>
</organism>
<reference evidence="6" key="1">
    <citation type="submission" date="2022-10" db="EMBL/GenBank/DDBJ databases">
        <title>The complete genomes of actinobacterial strains from the NBC collection.</title>
        <authorList>
            <person name="Joergensen T.S."/>
            <person name="Alvarez Arevalo M."/>
            <person name="Sterndorff E.B."/>
            <person name="Faurdal D."/>
            <person name="Vuksanovic O."/>
            <person name="Mourched A.-S."/>
            <person name="Charusanti P."/>
            <person name="Shaw S."/>
            <person name="Blin K."/>
            <person name="Weber T."/>
        </authorList>
    </citation>
    <scope>NUCLEOTIDE SEQUENCE</scope>
    <source>
        <strain evidence="6">NBC_00003</strain>
    </source>
</reference>
<gene>
    <name evidence="6" type="ORF">OG549_38785</name>
</gene>
<feature type="transmembrane region" description="Helical" evidence="5">
    <location>
        <begin position="6"/>
        <end position="27"/>
    </location>
</feature>
<dbReference type="Pfam" id="PF04191">
    <property type="entry name" value="PEMT"/>
    <property type="match status" value="1"/>
</dbReference>
<keyword evidence="4 5" id="KW-0472">Membrane</keyword>
<proteinExistence type="predicted"/>
<sequence>MTAWTGWAALGVYLAGGVVGVGLRSWLHRRRTGDSGLRYTSSVLQGLPWWSQVVSGTGLALGALAPVLAALGLVRPAGGLDTRPLFAAGFVVAVAGFAGVFAAQQAMGRSWRIGVDAGEHTALVTSGVFAWTRNPVYTALLIAVAGIVGMVPTWLQLAASACVFAGVELQVRTVEEPHLTKLHGAAYVQYTAAVGRFVPGVGRGSRPARAGEEPGTQ</sequence>
<keyword evidence="2 5" id="KW-0812">Transmembrane</keyword>
<feature type="transmembrane region" description="Helical" evidence="5">
    <location>
        <begin position="136"/>
        <end position="155"/>
    </location>
</feature>
<dbReference type="GO" id="GO:0012505">
    <property type="term" value="C:endomembrane system"/>
    <property type="evidence" value="ECO:0007669"/>
    <property type="project" value="UniProtKB-SubCell"/>
</dbReference>